<name>A0A2V4VQK8_9GAMM</name>
<gene>
    <name evidence="1" type="ORF">DFP82_101488</name>
</gene>
<dbReference type="AlphaFoldDB" id="A0A2V4VQK8"/>
<keyword evidence="2" id="KW-1185">Reference proteome</keyword>
<dbReference type="EMBL" id="QJSU01000001">
    <property type="protein sequence ID" value="PYE41165.1"/>
    <property type="molecule type" value="Genomic_DNA"/>
</dbReference>
<evidence type="ECO:0000313" key="1">
    <source>
        <dbReference type="EMBL" id="PYE41165.1"/>
    </source>
</evidence>
<proteinExistence type="predicted"/>
<organism evidence="1 2">
    <name type="scientific">Psychrobacter fozii</name>
    <dbReference type="NCBI Taxonomy" id="198480"/>
    <lineage>
        <taxon>Bacteria</taxon>
        <taxon>Pseudomonadati</taxon>
        <taxon>Pseudomonadota</taxon>
        <taxon>Gammaproteobacteria</taxon>
        <taxon>Moraxellales</taxon>
        <taxon>Moraxellaceae</taxon>
        <taxon>Psychrobacter</taxon>
    </lineage>
</organism>
<comment type="caution">
    <text evidence="1">The sequence shown here is derived from an EMBL/GenBank/DDBJ whole genome shotgun (WGS) entry which is preliminary data.</text>
</comment>
<dbReference type="Proteomes" id="UP000247746">
    <property type="component" value="Unassembled WGS sequence"/>
</dbReference>
<accession>A0A2V4VQK8</accession>
<sequence length="603" mass="70441">MNSSYKKDDKKLIDLNLEVLGVRPKDIDSIVKETQNVTKMVFEQVFLVMLYTRQLILQPSTGSHIEDRLKLIFIVCDVIKLKLGSAPNRTEHLKIRDTILQMMEDNKGSNDFIAYLHSLKLKNEIDSDAIDTILSSIQKEKVAFAPLGNIHGKGYKFINIDRQYSYYEMYASLRYTMTIFKKFLNQTPYDNNVIKLALFKKIKSKAKTKDFYRPSSTQDGKDILSGEQKKISDFLDNQNYAELVKEFELLHKKELLQDIRADIAIDLGVWATDIFRRIYDSKYIGGPIYRSENNYLNNIDLLEIDNESEDNVTVSIDKTILEDIYKLNQLDHLADSIKNVLVNSLRSEKRTDGKTISSSTEHLTESLNKVKDNNESALTQLSEWYIENSIDFFKKIDQIPKAIVSIIDFDLHNPWSEVNWDLNNILRFDQAYSYKKQINNQGQPHLRRKSPIAEHNKLVTYLISLFLHLKLHHSLISYEFFNLLQDIKKDNPVHFNHSDFFENPMMLSWSIFKPSTEVENTDNSFQEKSEIKFGEDEKNQMMYRFKKIPISIRNSEGRKVRILSKDTTEDVLETLVNFITNQPSTKPYPYNSSFPLPLRIRKK</sequence>
<protein>
    <submittedName>
        <fullName evidence="1">Uncharacterized protein</fullName>
    </submittedName>
</protein>
<evidence type="ECO:0000313" key="2">
    <source>
        <dbReference type="Proteomes" id="UP000247746"/>
    </source>
</evidence>
<reference evidence="1 2" key="1">
    <citation type="submission" date="2018-06" db="EMBL/GenBank/DDBJ databases">
        <title>Genomic Encyclopedia of Type Strains, Phase III (KMG-III): the genomes of soil and plant-associated and newly described type strains.</title>
        <authorList>
            <person name="Whitman W."/>
        </authorList>
    </citation>
    <scope>NUCLEOTIDE SEQUENCE [LARGE SCALE GENOMIC DNA]</scope>
    <source>
        <strain evidence="1 2">CECT 5889</strain>
    </source>
</reference>
<dbReference type="RefSeq" id="WP_110922119.1">
    <property type="nucleotide sequence ID" value="NZ_QJSU01000001.1"/>
</dbReference>